<dbReference type="HOGENOM" id="CLU_2292071_0_0_1"/>
<keyword evidence="1" id="KW-1133">Transmembrane helix</keyword>
<proteinExistence type="predicted"/>
<evidence type="ECO:0000313" key="2">
    <source>
        <dbReference type="EMBL" id="KIJ64037.1"/>
    </source>
</evidence>
<gene>
    <name evidence="2" type="ORF">HYDPIDRAFT_112559</name>
</gene>
<feature type="transmembrane region" description="Helical" evidence="1">
    <location>
        <begin position="20"/>
        <end position="36"/>
    </location>
</feature>
<keyword evidence="1" id="KW-0472">Membrane</keyword>
<evidence type="ECO:0000313" key="3">
    <source>
        <dbReference type="Proteomes" id="UP000053820"/>
    </source>
</evidence>
<dbReference type="Proteomes" id="UP000053820">
    <property type="component" value="Unassembled WGS sequence"/>
</dbReference>
<dbReference type="AlphaFoldDB" id="A0A0C9WF99"/>
<keyword evidence="1" id="KW-0812">Transmembrane</keyword>
<reference evidence="2 3" key="1">
    <citation type="submission" date="2014-04" db="EMBL/GenBank/DDBJ databases">
        <title>Evolutionary Origins and Diversification of the Mycorrhizal Mutualists.</title>
        <authorList>
            <consortium name="DOE Joint Genome Institute"/>
            <consortium name="Mycorrhizal Genomics Consortium"/>
            <person name="Kohler A."/>
            <person name="Kuo A."/>
            <person name="Nagy L.G."/>
            <person name="Floudas D."/>
            <person name="Copeland A."/>
            <person name="Barry K.W."/>
            <person name="Cichocki N."/>
            <person name="Veneault-Fourrey C."/>
            <person name="LaButti K."/>
            <person name="Lindquist E.A."/>
            <person name="Lipzen A."/>
            <person name="Lundell T."/>
            <person name="Morin E."/>
            <person name="Murat C."/>
            <person name="Riley R."/>
            <person name="Ohm R."/>
            <person name="Sun H."/>
            <person name="Tunlid A."/>
            <person name="Henrissat B."/>
            <person name="Grigoriev I.V."/>
            <person name="Hibbett D.S."/>
            <person name="Martin F."/>
        </authorList>
    </citation>
    <scope>NUCLEOTIDE SEQUENCE [LARGE SCALE GENOMIC DNA]</scope>
    <source>
        <strain evidence="2 3">MD-312</strain>
    </source>
</reference>
<evidence type="ECO:0000256" key="1">
    <source>
        <dbReference type="SAM" id="Phobius"/>
    </source>
</evidence>
<dbReference type="EMBL" id="KN839848">
    <property type="protein sequence ID" value="KIJ64037.1"/>
    <property type="molecule type" value="Genomic_DNA"/>
</dbReference>
<protein>
    <submittedName>
        <fullName evidence="2">Unplaced genomic scaffold scaffold_14, whole genome shotgun sequence</fullName>
    </submittedName>
</protein>
<keyword evidence="3" id="KW-1185">Reference proteome</keyword>
<name>A0A0C9WF99_9AGAM</name>
<accession>A0A0C9WF99</accession>
<organism evidence="2 3">
    <name type="scientific">Hydnomerulius pinastri MD-312</name>
    <dbReference type="NCBI Taxonomy" id="994086"/>
    <lineage>
        <taxon>Eukaryota</taxon>
        <taxon>Fungi</taxon>
        <taxon>Dikarya</taxon>
        <taxon>Basidiomycota</taxon>
        <taxon>Agaricomycotina</taxon>
        <taxon>Agaricomycetes</taxon>
        <taxon>Agaricomycetidae</taxon>
        <taxon>Boletales</taxon>
        <taxon>Boletales incertae sedis</taxon>
        <taxon>Leucogyrophana</taxon>
    </lineage>
</organism>
<sequence>MPINVFPDLAPHTYFDDIESFFYGLMLFFISYNGFLREDTGKGSTRGFRRVRSRVESAIAYHPLAESVSKWAGKVFTAVGHKDVFIGRPILRVVDSVVGHI</sequence>